<evidence type="ECO:0000313" key="7">
    <source>
        <dbReference type="EMBL" id="SFD95497.1"/>
    </source>
</evidence>
<evidence type="ECO:0000256" key="2">
    <source>
        <dbReference type="ARBA" id="ARBA00008889"/>
    </source>
</evidence>
<dbReference type="OrthoDB" id="9808307at2"/>
<organism evidence="7 8">
    <name type="scientific">Thiohalospira halophila DSM 15071</name>
    <dbReference type="NCBI Taxonomy" id="1123397"/>
    <lineage>
        <taxon>Bacteria</taxon>
        <taxon>Pseudomonadati</taxon>
        <taxon>Pseudomonadota</taxon>
        <taxon>Gammaproteobacteria</taxon>
        <taxon>Thiohalospirales</taxon>
        <taxon>Thiohalospiraceae</taxon>
        <taxon>Thiohalospira</taxon>
    </lineage>
</organism>
<comment type="subunit">
    <text evidence="6">Part of the ribosomal stalk of the 50S ribosomal subunit. The N-terminus interacts with L11 and the large rRNA to form the base of the stalk. The C-terminus forms an elongated spine to which L12 dimers bind in a sequential fashion forming a multimeric L10(L12)X complex.</text>
</comment>
<dbReference type="InterPro" id="IPR047865">
    <property type="entry name" value="Ribosomal_uL10_bac_type"/>
</dbReference>
<dbReference type="PROSITE" id="PS01109">
    <property type="entry name" value="RIBOSOMAL_L10"/>
    <property type="match status" value="1"/>
</dbReference>
<dbReference type="PANTHER" id="PTHR11560">
    <property type="entry name" value="39S RIBOSOMAL PROTEIN L10, MITOCHONDRIAL"/>
    <property type="match status" value="1"/>
</dbReference>
<dbReference type="RefSeq" id="WP_093429279.1">
    <property type="nucleotide sequence ID" value="NZ_FOMJ01000016.1"/>
</dbReference>
<evidence type="ECO:0000256" key="5">
    <source>
        <dbReference type="ARBA" id="ARBA00035202"/>
    </source>
</evidence>
<protein>
    <recommendedName>
        <fullName evidence="5 6">Large ribosomal subunit protein uL10</fullName>
    </recommendedName>
</protein>
<keyword evidence="6" id="KW-0694">RNA-binding</keyword>
<dbReference type="Gene3D" id="3.30.70.1730">
    <property type="match status" value="1"/>
</dbReference>
<reference evidence="7 8" key="1">
    <citation type="submission" date="2016-10" db="EMBL/GenBank/DDBJ databases">
        <authorList>
            <person name="de Groot N.N."/>
        </authorList>
    </citation>
    <scope>NUCLEOTIDE SEQUENCE [LARGE SCALE GENOMIC DNA]</scope>
    <source>
        <strain evidence="7 8">HL3</strain>
    </source>
</reference>
<name>A0A1I1WK14_9GAMM</name>
<dbReference type="InterPro" id="IPR022973">
    <property type="entry name" value="Ribosomal_uL10_bac"/>
</dbReference>
<comment type="similarity">
    <text evidence="2 6">Belongs to the universal ribosomal protein uL10 family.</text>
</comment>
<dbReference type="AlphaFoldDB" id="A0A1I1WK14"/>
<dbReference type="InterPro" id="IPR001790">
    <property type="entry name" value="Ribosomal_uL10"/>
</dbReference>
<dbReference type="GO" id="GO:0015934">
    <property type="term" value="C:large ribosomal subunit"/>
    <property type="evidence" value="ECO:0007669"/>
    <property type="project" value="InterPro"/>
</dbReference>
<dbReference type="HAMAP" id="MF_00362">
    <property type="entry name" value="Ribosomal_uL10"/>
    <property type="match status" value="1"/>
</dbReference>
<evidence type="ECO:0000256" key="3">
    <source>
        <dbReference type="ARBA" id="ARBA00022980"/>
    </source>
</evidence>
<sequence length="177" mass="18869">MPLTLEEKKSVVAEVADVASSAHSAIAAEYRGLTAVEMTELRANARNEGVYLRVVKNTLAARAVAGTEFECIAESLSGPLLLAFSLEDPGAAARLLKDFGKKHENLSVQLVAVGGQVHPASELERLASLPNREQALSQLLAAMKAPVEKFVRTLNEPQAKLARTLGAVREQKEAQGA</sequence>
<evidence type="ECO:0000256" key="6">
    <source>
        <dbReference type="HAMAP-Rule" id="MF_00362"/>
    </source>
</evidence>
<keyword evidence="4 6" id="KW-0687">Ribonucleoprotein</keyword>
<dbReference type="CDD" id="cd05797">
    <property type="entry name" value="Ribosomal_L10"/>
    <property type="match status" value="1"/>
</dbReference>
<dbReference type="Proteomes" id="UP000198611">
    <property type="component" value="Unassembled WGS sequence"/>
</dbReference>
<dbReference type="Gene3D" id="6.10.250.290">
    <property type="match status" value="1"/>
</dbReference>
<dbReference type="InterPro" id="IPR043141">
    <property type="entry name" value="Ribosomal_uL10-like_sf"/>
</dbReference>
<dbReference type="NCBIfam" id="NF000955">
    <property type="entry name" value="PRK00099.1-1"/>
    <property type="match status" value="1"/>
</dbReference>
<evidence type="ECO:0000256" key="1">
    <source>
        <dbReference type="ARBA" id="ARBA00002633"/>
    </source>
</evidence>
<keyword evidence="6" id="KW-0699">rRNA-binding</keyword>
<keyword evidence="3 6" id="KW-0689">Ribosomal protein</keyword>
<dbReference type="GO" id="GO:0006412">
    <property type="term" value="P:translation"/>
    <property type="evidence" value="ECO:0007669"/>
    <property type="project" value="UniProtKB-UniRule"/>
</dbReference>
<evidence type="ECO:0000313" key="8">
    <source>
        <dbReference type="Proteomes" id="UP000198611"/>
    </source>
</evidence>
<evidence type="ECO:0000256" key="4">
    <source>
        <dbReference type="ARBA" id="ARBA00023274"/>
    </source>
</evidence>
<accession>A0A1I1WK14</accession>
<gene>
    <name evidence="6" type="primary">rplJ</name>
    <name evidence="7" type="ORF">SAMN05660831_02678</name>
</gene>
<comment type="function">
    <text evidence="1 6">Forms part of the ribosomal stalk, playing a central role in the interaction of the ribosome with GTP-bound translation factors.</text>
</comment>
<proteinExistence type="inferred from homology"/>
<dbReference type="InterPro" id="IPR002363">
    <property type="entry name" value="Ribosomal_uL10_CS_bac"/>
</dbReference>
<dbReference type="GO" id="GO:0070180">
    <property type="term" value="F:large ribosomal subunit rRNA binding"/>
    <property type="evidence" value="ECO:0007669"/>
    <property type="project" value="UniProtKB-UniRule"/>
</dbReference>
<dbReference type="SUPFAM" id="SSF160369">
    <property type="entry name" value="Ribosomal protein L10-like"/>
    <property type="match status" value="1"/>
</dbReference>
<dbReference type="Pfam" id="PF00466">
    <property type="entry name" value="Ribosomal_L10"/>
    <property type="match status" value="1"/>
</dbReference>
<dbReference type="STRING" id="1123397.SAMN05660831_02678"/>
<dbReference type="GO" id="GO:0003735">
    <property type="term" value="F:structural constituent of ribosome"/>
    <property type="evidence" value="ECO:0007669"/>
    <property type="project" value="InterPro"/>
</dbReference>
<keyword evidence="8" id="KW-1185">Reference proteome</keyword>
<dbReference type="EMBL" id="FOMJ01000016">
    <property type="protein sequence ID" value="SFD95497.1"/>
    <property type="molecule type" value="Genomic_DNA"/>
</dbReference>